<dbReference type="RefSeq" id="WP_136496873.1">
    <property type="nucleotide sequence ID" value="NZ_CP046052.1"/>
</dbReference>
<dbReference type="Proteomes" id="UP000309061">
    <property type="component" value="Chromosome"/>
</dbReference>
<dbReference type="InterPro" id="IPR006944">
    <property type="entry name" value="Phage/GTA_portal"/>
</dbReference>
<evidence type="ECO:0000313" key="2">
    <source>
        <dbReference type="EMBL" id="QGM46649.1"/>
    </source>
</evidence>
<protein>
    <submittedName>
        <fullName evidence="2">Phage portal protein</fullName>
    </submittedName>
</protein>
<dbReference type="Gene3D" id="1.20.1270.210">
    <property type="match status" value="1"/>
</dbReference>
<dbReference type="Gene3D" id="3.40.140.120">
    <property type="match status" value="1"/>
</dbReference>
<keyword evidence="3" id="KW-1185">Reference proteome</keyword>
<dbReference type="InterPro" id="IPR006427">
    <property type="entry name" value="Portal_HK97"/>
</dbReference>
<feature type="region of interest" description="Disordered" evidence="1">
    <location>
        <begin position="392"/>
        <end position="434"/>
    </location>
</feature>
<name>A0A6B8KGA3_9HYPH</name>
<sequence>MLNSWRSRLASVIAPAEARSAPIASDLAAPSSWLYEILAGSNPDTEAGVNISPETAMRSPAVRKAVETISSAVATLPLQLFERLPSGARKPVAGHPALRLVSQNANPWTPASRMIEQVTRDALLYGNGFLWPHRSNGELAELIHMRPPYTTVKYRLDTSEPFYLFSIAGPDGEAKQLNFDEVVHIQNASIDGILGVSPVIQAKEAIALNIAMMSYGARLFGRGARPAGMLSFAKALGDAANARMKASWQAAHSGPNSGGTAILEEGAVWTPISFTSVDAQYLELFQFSINEIARVFGVPPSMIYELGRATWANSADMRASFLQLSLSRWLMEWESQLNLKLLSEDERQRLFFKFNTDELLRTDLPTRAAAYATLVNARILSPNEARERENLAPYEGGDEFINANTTVDGGSDIDASKEPDGDEGKKTDPDNDGD</sequence>
<gene>
    <name evidence="2" type="ORF">H2LOC_013635</name>
</gene>
<dbReference type="OrthoDB" id="7592047at2"/>
<dbReference type="KEGG" id="mhey:H2LOC_013635"/>
<dbReference type="Gene3D" id="3.30.1120.70">
    <property type="match status" value="1"/>
</dbReference>
<proteinExistence type="predicted"/>
<dbReference type="NCBIfam" id="TIGR01537">
    <property type="entry name" value="portal_HK97"/>
    <property type="match status" value="1"/>
</dbReference>
<accession>A0A6B8KGA3</accession>
<dbReference type="Pfam" id="PF04860">
    <property type="entry name" value="Phage_portal"/>
    <property type="match status" value="1"/>
</dbReference>
<evidence type="ECO:0000313" key="3">
    <source>
        <dbReference type="Proteomes" id="UP000309061"/>
    </source>
</evidence>
<organism evidence="2 3">
    <name type="scientific">Methylocystis heyeri</name>
    <dbReference type="NCBI Taxonomy" id="391905"/>
    <lineage>
        <taxon>Bacteria</taxon>
        <taxon>Pseudomonadati</taxon>
        <taxon>Pseudomonadota</taxon>
        <taxon>Alphaproteobacteria</taxon>
        <taxon>Hyphomicrobiales</taxon>
        <taxon>Methylocystaceae</taxon>
        <taxon>Methylocystis</taxon>
    </lineage>
</organism>
<dbReference type="EMBL" id="CP046052">
    <property type="protein sequence ID" value="QGM46649.1"/>
    <property type="molecule type" value="Genomic_DNA"/>
</dbReference>
<evidence type="ECO:0000256" key="1">
    <source>
        <dbReference type="SAM" id="MobiDB-lite"/>
    </source>
</evidence>
<feature type="compositionally biased region" description="Basic and acidic residues" evidence="1">
    <location>
        <begin position="414"/>
        <end position="434"/>
    </location>
</feature>
<dbReference type="AlphaFoldDB" id="A0A6B8KGA3"/>
<reference evidence="2 3" key="1">
    <citation type="submission" date="2019-11" db="EMBL/GenBank/DDBJ databases">
        <title>The genome sequence of Methylocystis heyeri.</title>
        <authorList>
            <person name="Oshkin I.Y."/>
            <person name="Miroshnikov K."/>
            <person name="Dedysh S.N."/>
        </authorList>
    </citation>
    <scope>NUCLEOTIDE SEQUENCE [LARGE SCALE GENOMIC DNA]</scope>
    <source>
        <strain evidence="2 3">H2</strain>
    </source>
</reference>